<comment type="caution">
    <text evidence="3">The sequence shown here is derived from an EMBL/GenBank/DDBJ whole genome shotgun (WGS) entry which is preliminary data.</text>
</comment>
<keyword evidence="2" id="KW-0812">Transmembrane</keyword>
<keyword evidence="5" id="KW-1185">Reference proteome</keyword>
<evidence type="ECO:0000313" key="4">
    <source>
        <dbReference type="EMBL" id="CAL4764305.1"/>
    </source>
</evidence>
<dbReference type="CDD" id="cd02257">
    <property type="entry name" value="Peptidase_C19"/>
    <property type="match status" value="1"/>
</dbReference>
<sequence length="561" mass="61510">ESVAEVVLLPSFFDGLCEGPDGGPFQHTQAPFVLDDFRALCAELYPAVLAKLLRKQEMSSPTCHVLRLSCRCGAPIASELPYACRPQLPTVFQAWPTVISRLRLICCLVAFEIWSSNASLLVSLAFTCLPVCLVLPGSPDVSLYLSPFMCLVVLDVLALAGLYLIPPVPKKKAAPGYQEEVEEGEQDQWPIFPGEVGPMEPLIPEGVMLRGLKELDACRMSRELGPVFCIDFKTRTHKPQFLLQWQGSKALDECLSFLLDAMAEVLPGSLADRLFQGRVDSTPECPACGSVFVGESCPFRLLTLPLAEATPTLEDILQAFEGKEQLSPENAWKRAAAVRKMCKRSSSLPLPSWSSGVDDRQALKKVPYPARFGEHAQRRGQWHTFSDDVVQEAVSLPEVLGHEAYILLYQHRAALGEPALDAYERASVADALGCFQVAPFTPRTPSIAPTCLDESSEDEGEEKALHSARGAQKRLQDEDAIEAGELSSSNIHNETKWEQMLSFCWKHGVPTETAHKKPRLSTAEAGALCPVWHAILHTPWSSRTSALKGLTSHCHEGNGNG</sequence>
<accession>A0A9P1BPC0</accession>
<keyword evidence="2" id="KW-1133">Transmembrane helix</keyword>
<feature type="region of interest" description="Disordered" evidence="1">
    <location>
        <begin position="451"/>
        <end position="475"/>
    </location>
</feature>
<evidence type="ECO:0000313" key="3">
    <source>
        <dbReference type="EMBL" id="CAI3976993.1"/>
    </source>
</evidence>
<reference evidence="3" key="1">
    <citation type="submission" date="2022-10" db="EMBL/GenBank/DDBJ databases">
        <authorList>
            <person name="Chen Y."/>
            <person name="Dougan E. K."/>
            <person name="Chan C."/>
            <person name="Rhodes N."/>
            <person name="Thang M."/>
        </authorList>
    </citation>
    <scope>NUCLEOTIDE SEQUENCE</scope>
</reference>
<gene>
    <name evidence="3" type="ORF">C1SCF055_LOCUS5172</name>
</gene>
<name>A0A9P1BPC0_9DINO</name>
<proteinExistence type="predicted"/>
<reference evidence="4 5" key="2">
    <citation type="submission" date="2024-05" db="EMBL/GenBank/DDBJ databases">
        <authorList>
            <person name="Chen Y."/>
            <person name="Shah S."/>
            <person name="Dougan E. K."/>
            <person name="Thang M."/>
            <person name="Chan C."/>
        </authorList>
    </citation>
    <scope>NUCLEOTIDE SEQUENCE [LARGE SCALE GENOMIC DNA]</scope>
</reference>
<feature type="transmembrane region" description="Helical" evidence="2">
    <location>
        <begin position="118"/>
        <end position="137"/>
    </location>
</feature>
<dbReference type="InterPro" id="IPR038765">
    <property type="entry name" value="Papain-like_cys_pep_sf"/>
</dbReference>
<keyword evidence="2" id="KW-0472">Membrane</keyword>
<feature type="non-terminal residue" evidence="3">
    <location>
        <position position="561"/>
    </location>
</feature>
<evidence type="ECO:0000256" key="1">
    <source>
        <dbReference type="SAM" id="MobiDB-lite"/>
    </source>
</evidence>
<evidence type="ECO:0000313" key="5">
    <source>
        <dbReference type="Proteomes" id="UP001152797"/>
    </source>
</evidence>
<dbReference type="EMBL" id="CAMXCT020000313">
    <property type="protein sequence ID" value="CAL1130368.1"/>
    <property type="molecule type" value="Genomic_DNA"/>
</dbReference>
<dbReference type="Gene3D" id="3.90.70.10">
    <property type="entry name" value="Cysteine proteinases"/>
    <property type="match status" value="1"/>
</dbReference>
<protein>
    <submittedName>
        <fullName evidence="3">Uncharacterized protein</fullName>
    </submittedName>
</protein>
<feature type="non-terminal residue" evidence="3">
    <location>
        <position position="1"/>
    </location>
</feature>
<organism evidence="3">
    <name type="scientific">Cladocopium goreaui</name>
    <dbReference type="NCBI Taxonomy" id="2562237"/>
    <lineage>
        <taxon>Eukaryota</taxon>
        <taxon>Sar</taxon>
        <taxon>Alveolata</taxon>
        <taxon>Dinophyceae</taxon>
        <taxon>Suessiales</taxon>
        <taxon>Symbiodiniaceae</taxon>
        <taxon>Cladocopium</taxon>
    </lineage>
</organism>
<dbReference type="AlphaFoldDB" id="A0A9P1BPC0"/>
<evidence type="ECO:0000256" key="2">
    <source>
        <dbReference type="SAM" id="Phobius"/>
    </source>
</evidence>
<dbReference type="Proteomes" id="UP001152797">
    <property type="component" value="Unassembled WGS sequence"/>
</dbReference>
<feature type="transmembrane region" description="Helical" evidence="2">
    <location>
        <begin position="143"/>
        <end position="165"/>
    </location>
</feature>
<dbReference type="EMBL" id="CAMXCT010000313">
    <property type="protein sequence ID" value="CAI3976993.1"/>
    <property type="molecule type" value="Genomic_DNA"/>
</dbReference>
<dbReference type="EMBL" id="CAMXCT030000313">
    <property type="protein sequence ID" value="CAL4764305.1"/>
    <property type="molecule type" value="Genomic_DNA"/>
</dbReference>
<dbReference type="SUPFAM" id="SSF54001">
    <property type="entry name" value="Cysteine proteinases"/>
    <property type="match status" value="1"/>
</dbReference>